<feature type="compositionally biased region" description="Polar residues" evidence="1">
    <location>
        <begin position="42"/>
        <end position="51"/>
    </location>
</feature>
<comment type="caution">
    <text evidence="2">The sequence shown here is derived from an EMBL/GenBank/DDBJ whole genome shotgun (WGS) entry which is preliminary data.</text>
</comment>
<proteinExistence type="predicted"/>
<accession>A0ABU5CEM6</accession>
<reference evidence="2 3" key="1">
    <citation type="submission" date="2023-10" db="EMBL/GenBank/DDBJ databases">
        <title>179-bfca-hs.</title>
        <authorList>
            <person name="Miliotis G."/>
            <person name="Sengupta P."/>
            <person name="Hameed A."/>
            <person name="Chuvochina M."/>
            <person name="Mcdonagh F."/>
            <person name="Simpson A.C."/>
            <person name="Singh N.K."/>
            <person name="Rekha P.D."/>
            <person name="Raman K."/>
            <person name="Hugenholtz P."/>
            <person name="Venkateswaran K."/>
        </authorList>
    </citation>
    <scope>NUCLEOTIDE SEQUENCE [LARGE SCALE GENOMIC DNA]</scope>
    <source>
        <strain evidence="2 3">179-BFC-A-HS</strain>
    </source>
</reference>
<evidence type="ECO:0000313" key="2">
    <source>
        <dbReference type="EMBL" id="MDY0404456.1"/>
    </source>
</evidence>
<keyword evidence="3" id="KW-1185">Reference proteome</keyword>
<feature type="region of interest" description="Disordered" evidence="1">
    <location>
        <begin position="27"/>
        <end position="52"/>
    </location>
</feature>
<gene>
    <name evidence="2" type="ORF">P5G51_002660</name>
</gene>
<evidence type="ECO:0000256" key="1">
    <source>
        <dbReference type="SAM" id="MobiDB-lite"/>
    </source>
</evidence>
<name>A0ABU5CEM6_9BACI</name>
<dbReference type="EMBL" id="JAROCA020000001">
    <property type="protein sequence ID" value="MDY0404456.1"/>
    <property type="molecule type" value="Genomic_DNA"/>
</dbReference>
<protein>
    <submittedName>
        <fullName evidence="2">Uncharacterized protein</fullName>
    </submittedName>
</protein>
<evidence type="ECO:0000313" key="3">
    <source>
        <dbReference type="Proteomes" id="UP001228376"/>
    </source>
</evidence>
<dbReference type="RefSeq" id="WP_306067406.1">
    <property type="nucleotide sequence ID" value="NZ_JAROCA020000001.1"/>
</dbReference>
<organism evidence="2 3">
    <name type="scientific">Tigheibacillus jepli</name>
    <dbReference type="NCBI Taxonomy" id="3035914"/>
    <lineage>
        <taxon>Bacteria</taxon>
        <taxon>Bacillati</taxon>
        <taxon>Bacillota</taxon>
        <taxon>Bacilli</taxon>
        <taxon>Bacillales</taxon>
        <taxon>Bacillaceae</taxon>
        <taxon>Tigheibacillus</taxon>
    </lineage>
</organism>
<dbReference type="Proteomes" id="UP001228376">
    <property type="component" value="Unassembled WGS sequence"/>
</dbReference>
<sequence length="65" mass="7096">MKKMLIAVFMLLIVGFCVIGLATSDHQQDANNASHGDREGITTGSHSNNTPFPYCSLHSNLAYRT</sequence>